<evidence type="ECO:0000313" key="15">
    <source>
        <dbReference type="Proteomes" id="UP001197974"/>
    </source>
</evidence>
<feature type="domain" description="FTP" evidence="13">
    <location>
        <begin position="1"/>
        <end position="37"/>
    </location>
</feature>
<keyword evidence="6 10" id="KW-0378">Hydrolase</keyword>
<keyword evidence="7 10" id="KW-0862">Zinc</keyword>
<dbReference type="InterPro" id="IPR027268">
    <property type="entry name" value="Peptidase_M4/M1_CTD_sf"/>
</dbReference>
<evidence type="ECO:0000256" key="9">
    <source>
        <dbReference type="ARBA" id="ARBA00023049"/>
    </source>
</evidence>
<keyword evidence="4" id="KW-0479">Metal-binding</keyword>
<evidence type="ECO:0000256" key="8">
    <source>
        <dbReference type="ARBA" id="ARBA00022837"/>
    </source>
</evidence>
<evidence type="ECO:0000256" key="5">
    <source>
        <dbReference type="ARBA" id="ARBA00022729"/>
    </source>
</evidence>
<dbReference type="InterPro" id="IPR011096">
    <property type="entry name" value="FTP_domain"/>
</dbReference>
<dbReference type="Pfam" id="PF07504">
    <property type="entry name" value="FTP"/>
    <property type="match status" value="1"/>
</dbReference>
<dbReference type="InterPro" id="IPR023612">
    <property type="entry name" value="Peptidase_M4"/>
</dbReference>
<keyword evidence="3 10" id="KW-0645">Protease</keyword>
<dbReference type="RefSeq" id="WP_306019535.1">
    <property type="nucleotide sequence ID" value="NZ_CP129013.1"/>
</dbReference>
<sequence length="449" mass="50132">MKHYKYIQHVNSVPVDGSEFLVHVNKEGEVVATNGNLQPEASKKLKNTKAKIDTNKALKKAWKHIDLNKEETIVEKDLSDPFAFSDVEDTVENAELVVYENEGKFLLAYKVNLQFIQPYGANWMIYINAKNGKVISSQNVIHEASTTGYGYGVNGDKKSLNTYYYNGTYYLYDETKSAMSGTIQTRTANNYTSLPGSYSTDRNNAWTSRSQGAAVDAHANAEIVYDYFYETHDRNSFDDRGSTIRSTVNYDSNYNNAFWNGTQMVYGDGDGYTFDPLSGALDVVAHELTHAVTEYTAGLEYVSQSGALNESFSDVFGYFVEPEDFLLGEDIYTPSRSGDALRSLSDPTLYDQPAHMNNYQNLPETKEGDWGGVHINSGIPNKAAYYTIQEIGDSKAEKIYYRALTNYLTSTSQFTDARAALLQSAADIYGSNSTEYNAVKDAWNAVGVY</sequence>
<proteinExistence type="inferred from homology"/>
<keyword evidence="15" id="KW-1185">Reference proteome</keyword>
<dbReference type="Gene3D" id="1.10.390.10">
    <property type="entry name" value="Neutral Protease Domain 2"/>
    <property type="match status" value="1"/>
</dbReference>
<dbReference type="Gene3D" id="3.10.170.10">
    <property type="match status" value="1"/>
</dbReference>
<dbReference type="PRINTS" id="PR00730">
    <property type="entry name" value="THERMOLYSIN"/>
</dbReference>
<dbReference type="Pfam" id="PF01447">
    <property type="entry name" value="Peptidase_M4"/>
    <property type="match status" value="1"/>
</dbReference>
<name>A0ABY9JSN5_9BACI</name>
<comment type="function">
    <text evidence="10">Extracellular zinc metalloprotease.</text>
</comment>
<evidence type="ECO:0000256" key="7">
    <source>
        <dbReference type="ARBA" id="ARBA00022833"/>
    </source>
</evidence>
<comment type="cofactor">
    <cofactor evidence="1 10">
        <name>Zn(2+)</name>
        <dbReference type="ChEBI" id="CHEBI:29105"/>
    </cofactor>
</comment>
<organism evidence="14 15">
    <name type="scientific">Bacillus carboniphilus</name>
    <dbReference type="NCBI Taxonomy" id="86663"/>
    <lineage>
        <taxon>Bacteria</taxon>
        <taxon>Bacillati</taxon>
        <taxon>Bacillota</taxon>
        <taxon>Bacilli</taxon>
        <taxon>Bacillales</taxon>
        <taxon>Bacillaceae</taxon>
        <taxon>Bacillus</taxon>
    </lineage>
</organism>
<dbReference type="EMBL" id="CP129013">
    <property type="protein sequence ID" value="WLR41268.1"/>
    <property type="molecule type" value="Genomic_DNA"/>
</dbReference>
<evidence type="ECO:0000259" key="12">
    <source>
        <dbReference type="Pfam" id="PF02868"/>
    </source>
</evidence>
<evidence type="ECO:0000256" key="3">
    <source>
        <dbReference type="ARBA" id="ARBA00022670"/>
    </source>
</evidence>
<dbReference type="InterPro" id="IPR001570">
    <property type="entry name" value="Peptidase_M4_C_domain"/>
</dbReference>
<evidence type="ECO:0000256" key="4">
    <source>
        <dbReference type="ARBA" id="ARBA00022723"/>
    </source>
</evidence>
<comment type="subcellular location">
    <subcellularLocation>
        <location evidence="10">Secreted</location>
    </subcellularLocation>
</comment>
<reference evidence="14 15" key="1">
    <citation type="submission" date="2023-06" db="EMBL/GenBank/DDBJ databases">
        <title>Five Gram-positive bacteria isolated from mangrove sediments in Shenzhen, Guangdong, China.</title>
        <authorList>
            <person name="Yu S."/>
            <person name="Zheng W."/>
            <person name="Huang Y."/>
        </authorList>
    </citation>
    <scope>NUCLEOTIDE SEQUENCE [LARGE SCALE GENOMIC DNA]</scope>
    <source>
        <strain evidence="14 15">SaN35-3</strain>
    </source>
</reference>
<accession>A0ABY9JSN5</accession>
<evidence type="ECO:0000313" key="14">
    <source>
        <dbReference type="EMBL" id="WLR41268.1"/>
    </source>
</evidence>
<keyword evidence="5" id="KW-0732">Signal</keyword>
<dbReference type="CDD" id="cd09597">
    <property type="entry name" value="M4_TLP"/>
    <property type="match status" value="1"/>
</dbReference>
<gene>
    <name evidence="14" type="ORF">LC087_09995</name>
</gene>
<feature type="domain" description="Peptidase M4" evidence="11">
    <location>
        <begin position="147"/>
        <end position="294"/>
    </location>
</feature>
<keyword evidence="8" id="KW-0106">Calcium</keyword>
<evidence type="ECO:0000259" key="13">
    <source>
        <dbReference type="Pfam" id="PF07504"/>
    </source>
</evidence>
<comment type="similarity">
    <text evidence="2 10">Belongs to the peptidase M4 family.</text>
</comment>
<dbReference type="PANTHER" id="PTHR33794:SF1">
    <property type="entry name" value="BACILLOLYSIN"/>
    <property type="match status" value="1"/>
</dbReference>
<keyword evidence="10" id="KW-0964">Secreted</keyword>
<dbReference type="Proteomes" id="UP001197974">
    <property type="component" value="Chromosome"/>
</dbReference>
<keyword evidence="9 10" id="KW-0482">Metalloprotease</keyword>
<evidence type="ECO:0000256" key="10">
    <source>
        <dbReference type="RuleBase" id="RU366073"/>
    </source>
</evidence>
<dbReference type="EC" id="3.4.24.-" evidence="10"/>
<dbReference type="InterPro" id="IPR050728">
    <property type="entry name" value="Zinc_Metalloprotease_M4"/>
</dbReference>
<dbReference type="PANTHER" id="PTHR33794">
    <property type="entry name" value="BACILLOLYSIN"/>
    <property type="match status" value="1"/>
</dbReference>
<protein>
    <recommendedName>
        <fullName evidence="10">Neutral metalloproteinase</fullName>
        <ecNumber evidence="10">3.4.24.-</ecNumber>
    </recommendedName>
</protein>
<dbReference type="SUPFAM" id="SSF55486">
    <property type="entry name" value="Metalloproteases ('zincins'), catalytic domain"/>
    <property type="match status" value="1"/>
</dbReference>
<dbReference type="InterPro" id="IPR013856">
    <property type="entry name" value="Peptidase_M4_domain"/>
</dbReference>
<evidence type="ECO:0000256" key="6">
    <source>
        <dbReference type="ARBA" id="ARBA00022801"/>
    </source>
</evidence>
<dbReference type="Pfam" id="PF02868">
    <property type="entry name" value="Peptidase_M4_C"/>
    <property type="match status" value="1"/>
</dbReference>
<evidence type="ECO:0000259" key="11">
    <source>
        <dbReference type="Pfam" id="PF01447"/>
    </source>
</evidence>
<feature type="domain" description="Peptidase M4 C-terminal" evidence="12">
    <location>
        <begin position="297"/>
        <end position="448"/>
    </location>
</feature>
<evidence type="ECO:0000256" key="1">
    <source>
        <dbReference type="ARBA" id="ARBA00001947"/>
    </source>
</evidence>
<evidence type="ECO:0000256" key="2">
    <source>
        <dbReference type="ARBA" id="ARBA00009388"/>
    </source>
</evidence>